<evidence type="ECO:0008006" key="2">
    <source>
        <dbReference type="Google" id="ProtNLM"/>
    </source>
</evidence>
<dbReference type="Gene3D" id="2.40.50.140">
    <property type="entry name" value="Nucleic acid-binding proteins"/>
    <property type="match status" value="1"/>
</dbReference>
<dbReference type="Pfam" id="PF02598">
    <property type="entry name" value="Methyltrn_RNA_3"/>
    <property type="match status" value="1"/>
</dbReference>
<reference evidence="1" key="1">
    <citation type="journal article" date="2020" name="mSystems">
        <title>Genome- and Community-Level Interaction Insights into Carbon Utilization and Element Cycling Functions of Hydrothermarchaeota in Hydrothermal Sediment.</title>
        <authorList>
            <person name="Zhou Z."/>
            <person name="Liu Y."/>
            <person name="Xu W."/>
            <person name="Pan J."/>
            <person name="Luo Z.H."/>
            <person name="Li M."/>
        </authorList>
    </citation>
    <scope>NUCLEOTIDE SEQUENCE [LARGE SCALE GENOMIC DNA]</scope>
    <source>
        <strain evidence="1">HyVt-185</strain>
    </source>
</reference>
<organism evidence="1">
    <name type="scientific">Candidatus Syntropharchaeum butanivorans</name>
    <dbReference type="NCBI Taxonomy" id="1839936"/>
    <lineage>
        <taxon>Archaea</taxon>
        <taxon>Methanobacteriati</taxon>
        <taxon>Methanobacteriota</taxon>
        <taxon>Stenosarchaea group</taxon>
        <taxon>Methanomicrobia</taxon>
        <taxon>Methanosarcinales</taxon>
        <taxon>ANME-2 cluster</taxon>
        <taxon>Candidatus Syntropharchaeum</taxon>
    </lineage>
</organism>
<dbReference type="Gene3D" id="3.40.1280.10">
    <property type="match status" value="1"/>
</dbReference>
<dbReference type="CDD" id="cd18086">
    <property type="entry name" value="HsC9orf114-like"/>
    <property type="match status" value="1"/>
</dbReference>
<dbReference type="PANTHER" id="PTHR12150:SF13">
    <property type="entry name" value="METHYLTRANSFERASE C9ORF114-RELATED"/>
    <property type="match status" value="1"/>
</dbReference>
<dbReference type="InterPro" id="IPR003750">
    <property type="entry name" value="Put_MeTrfase-C9orf114-like"/>
</dbReference>
<dbReference type="SUPFAM" id="SSF75217">
    <property type="entry name" value="alpha/beta knot"/>
    <property type="match status" value="1"/>
</dbReference>
<accession>A0A7C0X3X9</accession>
<gene>
    <name evidence="1" type="ORF">ENG09_07465</name>
</gene>
<evidence type="ECO:0000313" key="1">
    <source>
        <dbReference type="EMBL" id="HDM37056.1"/>
    </source>
</evidence>
<comment type="caution">
    <text evidence="1">The sequence shown here is derived from an EMBL/GenBank/DDBJ whole genome shotgun (WGS) entry which is preliminary data.</text>
</comment>
<dbReference type="EMBL" id="DQZR01000309">
    <property type="protein sequence ID" value="HDM37056.1"/>
    <property type="molecule type" value="Genomic_DNA"/>
</dbReference>
<dbReference type="InterPro" id="IPR012340">
    <property type="entry name" value="NA-bd_OB-fold"/>
</dbReference>
<dbReference type="AlphaFoldDB" id="A0A7C0X3X9"/>
<dbReference type="InterPro" id="IPR029028">
    <property type="entry name" value="Alpha/beta_knot_MTases"/>
</dbReference>
<dbReference type="InterPro" id="IPR029026">
    <property type="entry name" value="tRNA_m1G_MTases_N"/>
</dbReference>
<sequence>MNKLTIMLPSSLTVESSDPRIKTYKVGQIARAASIFRVNEIIIYRDHVYDDAGFIRDILEYANCPPHLKRHLFPISENLRFAGVIPPLQTPSHPQSKVVKVGEYRMGFAKGEKVDIGIDKPARISRDSRVEKGLVTVRVTSCKPPEVEIIDPQDVPFFWGYQVKSRKSLFKALRDKRIEKVIFTSRKGKIVDVPLLNELKSYIHGQGVAFVFGSPKKGVDEILKDEGHSIEEFDHPVINVIKDQGTATVRVEEALIATLTIYNNFLR</sequence>
<proteinExistence type="predicted"/>
<dbReference type="Proteomes" id="UP000885863">
    <property type="component" value="Unassembled WGS sequence"/>
</dbReference>
<dbReference type="PANTHER" id="PTHR12150">
    <property type="entry name" value="CLASS IV SAM-BINDING METHYLTRANSFERASE-RELATED"/>
    <property type="match status" value="1"/>
</dbReference>
<protein>
    <recommendedName>
        <fullName evidence="2">RNA-binding protein</fullName>
    </recommendedName>
</protein>
<name>A0A7C0X3X9_9EURY</name>